<accession>A0A238VJJ5</accession>
<dbReference type="InterPro" id="IPR058038">
    <property type="entry name" value="BREX_BrxC_wHTH"/>
</dbReference>
<feature type="coiled-coil region" evidence="1">
    <location>
        <begin position="505"/>
        <end position="559"/>
    </location>
</feature>
<evidence type="ECO:0000259" key="4">
    <source>
        <dbReference type="Pfam" id="PF25796"/>
    </source>
</evidence>
<evidence type="ECO:0000259" key="2">
    <source>
        <dbReference type="Pfam" id="PF25791"/>
    </source>
</evidence>
<dbReference type="NCBIfam" id="NF033441">
    <property type="entry name" value="BREX_BrxC"/>
    <property type="match status" value="1"/>
</dbReference>
<evidence type="ECO:0000313" key="5">
    <source>
        <dbReference type="EMBL" id="SNR33873.1"/>
    </source>
</evidence>
<evidence type="ECO:0000259" key="3">
    <source>
        <dbReference type="Pfam" id="PF25792"/>
    </source>
</evidence>
<feature type="domain" description="Probable ATP-binding protein BrxC 4th six-stranded beta-sheet" evidence="4">
    <location>
        <begin position="556"/>
        <end position="728"/>
    </location>
</feature>
<dbReference type="InterPro" id="IPR058037">
    <property type="entry name" value="BREX_BrxC_helical"/>
</dbReference>
<dbReference type="SUPFAM" id="SSF52540">
    <property type="entry name" value="P-loop containing nucleoside triphosphate hydrolases"/>
    <property type="match status" value="1"/>
</dbReference>
<keyword evidence="1" id="KW-0175">Coiled coil</keyword>
<dbReference type="OrthoDB" id="3201900at2"/>
<protein>
    <recommendedName>
        <fullName evidence="7">BREX system P-loop protein BrxC</fullName>
    </recommendedName>
</protein>
<dbReference type="Pfam" id="PF25791">
    <property type="entry name" value="WHD_BREX_BrxC"/>
    <property type="match status" value="1"/>
</dbReference>
<evidence type="ECO:0000313" key="6">
    <source>
        <dbReference type="Proteomes" id="UP000198412"/>
    </source>
</evidence>
<dbReference type="Proteomes" id="UP000198412">
    <property type="component" value="Unassembled WGS sequence"/>
</dbReference>
<sequence length="1165" mass="134401">MIKKFFEKDINRNIETVIKADDREHISDEVVEYVITNEIGKKIRDLFSEYIDYAGANGVWISGFFGSGKSHLLKILSYVLENKEAYDGYKSGELFAEKIENDEMLKADVLRASKIPSESILFNIDQQAQITSKSDENAILSVFYKVFFDHLGYYGFQPHVAEFEMWLDKQGQYDTFKTNFNTKHEKSWEEARIDYFDPMVTDDIAEVLGELNNTDASKYEDILDDLEDKQKQSIEDFAERVHNYLKTKSSDFRLNFFVDEVGQYISDNTKLMLNLQTIAETLATRTHGKSWILVTSQEDMEKVVGDMNKQQQNDFSRIQARFKIKVPLTSANVDEVIEKRLLKKNSDAQKQLVASYKKESAHLESLLSFSEAGVQFKGYSGGADFGNKFPLVPYQFDLFQQCRRALSTHNAFQGKHASVGERSMLGVFQQVIQKIENRDDKALVSFDLMFEGIRNELRGEIQSSVILAERNLDNNFAKQVLKALFLVKYFGNFKTTKRNISVLMIDDINIDLNKHKQNIDEALNILENQNYVQRNGDLYEFLTDDERDIEEEIKETEIDDPAVTQLLKEILFDEIIRDNKIKYLDNKQDYDFTTKIDGSMFGREKELEIEIITENYSDYENVVFIQSQTMGSTSMKMVLSSDAVFMKDVKMYLRTHKYVKQNQSTSNPTERKRILQDKAQLNAERRRNLMLIANNSLAKSTVYMNGSKHELGQTADGKTRVVNAFQDLIKTVYSSLRMLGTTQYSEDTIKATVVSRQDDLFGADDATISEAESEVLNIINRRKKQADRTSLNDLKMHFSRKPYGWYPNAIWTITARLYKRGKVEIMQGSNSLEDQDVLNALLNSSKHGTTLLEPQASFDLNAVKKLKQVYKDAFDESCPLKEPKDVANAFKNEIKEMVVVVNQLLARKNEYHFLKTLEDFSEKLDMLSKKEYSYFITNLADFEDNLLDTKEDLLDPIKRFMNGDQVKIYDEIKKLLNSNNANLNFIEGDEVKTLETILESDSPYKGNGIQLAKASKDSLTKKVLDAIDAEKEVFNTKINDIEKAILDSDEYSKIDNGQQREIQKTILDLKKKVTEERFIGNIRVTTSTIKNNLYSDQMNLMSKWLAPKPESGKVEEPQAKYIKKSNIRVEFVKHELTNEEDVNAYIEALKEAYLERIHQNLKITL</sequence>
<dbReference type="AlphaFoldDB" id="A0A238VJJ5"/>
<keyword evidence="6" id="KW-1185">Reference proteome</keyword>
<dbReference type="RefSeq" id="WP_089376855.1">
    <property type="nucleotide sequence ID" value="NZ_FZNX01000001.1"/>
</dbReference>
<feature type="domain" description="Probable ATP-binding protein BrxC winged helix-turn-helix" evidence="2">
    <location>
        <begin position="761"/>
        <end position="843"/>
    </location>
</feature>
<dbReference type="InterPro" id="IPR027417">
    <property type="entry name" value="P-loop_NTPase"/>
</dbReference>
<dbReference type="InterPro" id="IPR047679">
    <property type="entry name" value="BREX_BrxC"/>
</dbReference>
<organism evidence="5 6">
    <name type="scientific">Lutibacter flavus</name>
    <dbReference type="NCBI Taxonomy" id="691689"/>
    <lineage>
        <taxon>Bacteria</taxon>
        <taxon>Pseudomonadati</taxon>
        <taxon>Bacteroidota</taxon>
        <taxon>Flavobacteriia</taxon>
        <taxon>Flavobacteriales</taxon>
        <taxon>Flavobacteriaceae</taxon>
        <taxon>Lutibacter</taxon>
    </lineage>
</organism>
<gene>
    <name evidence="5" type="ORF">SAMN04488111_0519</name>
</gene>
<dbReference type="Pfam" id="PF25796">
    <property type="entry name" value="BREX_BrxC_4th"/>
    <property type="match status" value="1"/>
</dbReference>
<evidence type="ECO:0000256" key="1">
    <source>
        <dbReference type="SAM" id="Coils"/>
    </source>
</evidence>
<proteinExistence type="predicted"/>
<dbReference type="Pfam" id="PF25792">
    <property type="entry name" value="BREX_BrxC_helical"/>
    <property type="match status" value="1"/>
</dbReference>
<dbReference type="EMBL" id="FZNX01000001">
    <property type="protein sequence ID" value="SNR33873.1"/>
    <property type="molecule type" value="Genomic_DNA"/>
</dbReference>
<feature type="domain" description="Probable ATP-binding protein BrxC alpha-helical" evidence="3">
    <location>
        <begin position="863"/>
        <end position="982"/>
    </location>
</feature>
<dbReference type="InterPro" id="IPR058036">
    <property type="entry name" value="BREX_BrxC_4th"/>
</dbReference>
<reference evidence="6" key="1">
    <citation type="submission" date="2017-06" db="EMBL/GenBank/DDBJ databases">
        <authorList>
            <person name="Varghese N."/>
            <person name="Submissions S."/>
        </authorList>
    </citation>
    <scope>NUCLEOTIDE SEQUENCE [LARGE SCALE GENOMIC DNA]</scope>
    <source>
        <strain evidence="6">DSM 27993</strain>
    </source>
</reference>
<name>A0A238VJJ5_9FLAO</name>
<evidence type="ECO:0008006" key="7">
    <source>
        <dbReference type="Google" id="ProtNLM"/>
    </source>
</evidence>